<feature type="signal peptide" evidence="1">
    <location>
        <begin position="1"/>
        <end position="18"/>
    </location>
</feature>
<accession>A0A0J9VUI9</accession>
<proteinExistence type="predicted"/>
<organism evidence="2 3">
    <name type="scientific">Fusarium oxysporum f. sp. lycopersici (strain 4287 / CBS 123668 / FGSC 9935 / NRRL 34936)</name>
    <name type="common">Fusarium vascular wilt of tomato</name>
    <dbReference type="NCBI Taxonomy" id="426428"/>
    <lineage>
        <taxon>Eukaryota</taxon>
        <taxon>Fungi</taxon>
        <taxon>Dikarya</taxon>
        <taxon>Ascomycota</taxon>
        <taxon>Pezizomycotina</taxon>
        <taxon>Sordariomycetes</taxon>
        <taxon>Hypocreomycetidae</taxon>
        <taxon>Hypocreales</taxon>
        <taxon>Nectriaceae</taxon>
        <taxon>Fusarium</taxon>
        <taxon>Fusarium oxysporum species complex</taxon>
    </lineage>
</organism>
<dbReference type="VEuPathDB" id="FungiDB:FOXG_21141"/>
<gene>
    <name evidence="2" type="ORF">FOXG_21141</name>
</gene>
<dbReference type="RefSeq" id="XP_018252538.1">
    <property type="nucleotide sequence ID" value="XM_018401472.1"/>
</dbReference>
<dbReference type="EMBL" id="DS231714">
    <property type="protein sequence ID" value="KNB14493.1"/>
    <property type="molecule type" value="Genomic_DNA"/>
</dbReference>
<dbReference type="AlphaFoldDB" id="A0A0J9VUI9"/>
<evidence type="ECO:0000313" key="3">
    <source>
        <dbReference type="Proteomes" id="UP000009097"/>
    </source>
</evidence>
<dbReference type="OrthoDB" id="4410170at2759"/>
<dbReference type="KEGG" id="fox:FOXG_21141"/>
<feature type="chain" id="PRO_5005324889" evidence="1">
    <location>
        <begin position="19"/>
        <end position="89"/>
    </location>
</feature>
<evidence type="ECO:0000256" key="1">
    <source>
        <dbReference type="SAM" id="SignalP"/>
    </source>
</evidence>
<name>A0A0J9VUI9_FUSO4</name>
<sequence>MQISALITLFSLATGTNAWAQAGNGEWIANNKIYDVTNSGFAKATMEACTYRNTETRVPIGQPCKYWLDGNGRIASGVCREDQYMYYCA</sequence>
<keyword evidence="1" id="KW-0732">Signal</keyword>
<reference evidence="2" key="1">
    <citation type="submission" date="2007-04" db="EMBL/GenBank/DDBJ databases">
        <authorList>
            <consortium name="The Broad Institute Genome Sequencing Platform"/>
            <person name="Birren B."/>
            <person name="Lander E."/>
            <person name="Galagan J."/>
            <person name="Nusbaum C."/>
            <person name="Devon K."/>
            <person name="Ma L.-J."/>
            <person name="Jaffe D."/>
            <person name="Butler J."/>
            <person name="Alvarez P."/>
            <person name="Gnerre S."/>
            <person name="Grabherr M."/>
            <person name="Kleber M."/>
            <person name="Mauceli E."/>
            <person name="Brockman W."/>
            <person name="MacCallum I.A."/>
            <person name="Young S."/>
            <person name="LaButti K."/>
            <person name="DeCaprio D."/>
            <person name="Crawford M."/>
            <person name="Koehrsen M."/>
            <person name="Engels R."/>
            <person name="Montgomery P."/>
            <person name="Pearson M."/>
            <person name="Howarth C."/>
            <person name="Larson L."/>
            <person name="White J."/>
            <person name="O'Leary S."/>
            <person name="Kodira C."/>
            <person name="Zeng Q."/>
            <person name="Yandava C."/>
            <person name="Alvarado L."/>
            <person name="Kistler C."/>
            <person name="Shim W.-B."/>
            <person name="Kang S."/>
            <person name="Woloshuk C."/>
        </authorList>
    </citation>
    <scope>NUCLEOTIDE SEQUENCE</scope>
    <source>
        <strain evidence="2">4287</strain>
    </source>
</reference>
<reference evidence="2" key="2">
    <citation type="journal article" date="2010" name="Nature">
        <title>Comparative genomics reveals mobile pathogenicity chromosomes in Fusarium.</title>
        <authorList>
            <person name="Ma L.J."/>
            <person name="van der Does H.C."/>
            <person name="Borkovich K.A."/>
            <person name="Coleman J.J."/>
            <person name="Daboussi M.J."/>
            <person name="Di Pietro A."/>
            <person name="Dufresne M."/>
            <person name="Freitag M."/>
            <person name="Grabherr M."/>
            <person name="Henrissat B."/>
            <person name="Houterman P.M."/>
            <person name="Kang S."/>
            <person name="Shim W.B."/>
            <person name="Woloshuk C."/>
            <person name="Xie X."/>
            <person name="Xu J.R."/>
            <person name="Antoniw J."/>
            <person name="Baker S.E."/>
            <person name="Bluhm B.H."/>
            <person name="Breakspear A."/>
            <person name="Brown D.W."/>
            <person name="Butchko R.A."/>
            <person name="Chapman S."/>
            <person name="Coulson R."/>
            <person name="Coutinho P.M."/>
            <person name="Danchin E.G."/>
            <person name="Diener A."/>
            <person name="Gale L.R."/>
            <person name="Gardiner D.M."/>
            <person name="Goff S."/>
            <person name="Hammond-Kosack K.E."/>
            <person name="Hilburn K."/>
            <person name="Hua-Van A."/>
            <person name="Jonkers W."/>
            <person name="Kazan K."/>
            <person name="Kodira C.D."/>
            <person name="Koehrsen M."/>
            <person name="Kumar L."/>
            <person name="Lee Y.H."/>
            <person name="Li L."/>
            <person name="Manners J.M."/>
            <person name="Miranda-Saavedra D."/>
            <person name="Mukherjee M."/>
            <person name="Park G."/>
            <person name="Park J."/>
            <person name="Park S.Y."/>
            <person name="Proctor R.H."/>
            <person name="Regev A."/>
            <person name="Ruiz-Roldan M.C."/>
            <person name="Sain D."/>
            <person name="Sakthikumar S."/>
            <person name="Sykes S."/>
            <person name="Schwartz D.C."/>
            <person name="Turgeon B.G."/>
            <person name="Wapinski I."/>
            <person name="Yoder O."/>
            <person name="Young S."/>
            <person name="Zeng Q."/>
            <person name="Zhou S."/>
            <person name="Galagan J."/>
            <person name="Cuomo C.A."/>
            <person name="Kistler H.C."/>
            <person name="Rep M."/>
        </authorList>
    </citation>
    <scope>NUCLEOTIDE SEQUENCE [LARGE SCALE GENOMIC DNA]</scope>
    <source>
        <strain evidence="2">4287</strain>
    </source>
</reference>
<dbReference type="Proteomes" id="UP000009097">
    <property type="component" value="Unassembled WGS sequence"/>
</dbReference>
<evidence type="ECO:0000313" key="2">
    <source>
        <dbReference type="EMBL" id="KNB14493.1"/>
    </source>
</evidence>
<dbReference type="GeneID" id="28961847"/>
<protein>
    <submittedName>
        <fullName evidence="2">Uncharacterized protein</fullName>
    </submittedName>
</protein>